<accession>A0ABX4YGG5</accession>
<gene>
    <name evidence="2" type="ORF">BES34_014300</name>
</gene>
<dbReference type="EMBL" id="MCRM02000015">
    <property type="protein sequence ID" value="PNV74351.1"/>
    <property type="molecule type" value="Genomic_DNA"/>
</dbReference>
<reference evidence="2" key="1">
    <citation type="submission" date="2018-01" db="EMBL/GenBank/DDBJ databases">
        <title>Genomic characterization of Leptospira inadai serogroup Lyme isolated from captured rat in Brazil and comparative analysis with human reference strain.</title>
        <authorList>
            <person name="Moreno L.Z."/>
            <person name="Loureiro A.P."/>
            <person name="Miraglia F."/>
            <person name="Kremer F.S."/>
            <person name="Eslabao M.R."/>
            <person name="Dellagostin O.A."/>
            <person name="Lilenbaum W."/>
            <person name="Moreno A.M."/>
        </authorList>
    </citation>
    <scope>NUCLEOTIDE SEQUENCE [LARGE SCALE GENOMIC DNA]</scope>
    <source>
        <strain evidence="2">M34/99</strain>
    </source>
</reference>
<evidence type="ECO:0000313" key="2">
    <source>
        <dbReference type="EMBL" id="PNV74351.1"/>
    </source>
</evidence>
<sequence>MNTAIHLSGSPHPGLIPKKIQDSRGRNITHWIKPGDNSLTPRERKVQDAKHARNSIEHTNQRSEKEKKLIKEMAERHMAFEEEAKNQRKTYGSGPQLPVVGRIMRVYAKGKVNVGGMLCKIKEIASDGKTAICELTSGKTYEFPLDHLQIAKTKTA</sequence>
<dbReference type="RefSeq" id="WP_010420169.1">
    <property type="nucleotide sequence ID" value="NZ_MCRM02000015.1"/>
</dbReference>
<feature type="region of interest" description="Disordered" evidence="1">
    <location>
        <begin position="1"/>
        <end position="64"/>
    </location>
</feature>
<dbReference type="Proteomes" id="UP000094669">
    <property type="component" value="Unassembled WGS sequence"/>
</dbReference>
<proteinExistence type="predicted"/>
<keyword evidence="3" id="KW-1185">Reference proteome</keyword>
<feature type="compositionally biased region" description="Basic and acidic residues" evidence="1">
    <location>
        <begin position="41"/>
        <end position="64"/>
    </location>
</feature>
<organism evidence="2 3">
    <name type="scientific">Leptospira inadai serovar Lyme</name>
    <dbReference type="NCBI Taxonomy" id="293084"/>
    <lineage>
        <taxon>Bacteria</taxon>
        <taxon>Pseudomonadati</taxon>
        <taxon>Spirochaetota</taxon>
        <taxon>Spirochaetia</taxon>
        <taxon>Leptospirales</taxon>
        <taxon>Leptospiraceae</taxon>
        <taxon>Leptospira</taxon>
    </lineage>
</organism>
<comment type="caution">
    <text evidence="2">The sequence shown here is derived from an EMBL/GenBank/DDBJ whole genome shotgun (WGS) entry which is preliminary data.</text>
</comment>
<evidence type="ECO:0000256" key="1">
    <source>
        <dbReference type="SAM" id="MobiDB-lite"/>
    </source>
</evidence>
<name>A0ABX4YGG5_9LEPT</name>
<protein>
    <submittedName>
        <fullName evidence="2">Uncharacterized protein</fullName>
    </submittedName>
</protein>
<evidence type="ECO:0000313" key="3">
    <source>
        <dbReference type="Proteomes" id="UP000094669"/>
    </source>
</evidence>